<dbReference type="AlphaFoldDB" id="A0A368VWI5"/>
<feature type="transmembrane region" description="Helical" evidence="1">
    <location>
        <begin position="95"/>
        <end position="116"/>
    </location>
</feature>
<name>A0A368VWI5_9ACTN</name>
<sequence length="117" mass="11903">MPEPRVPAAWLLTPLLAFGGTLAGTAALFFAQVEFAPAVAGGYGAPCGAPDCVLGIGVLLIAGGFLALCASMIAGTVLGMVHRRDTDTRAAARRGAFVCLWSLLGYLVASALVWIAV</sequence>
<gene>
    <name evidence="2" type="ORF">DFQ14_10361</name>
</gene>
<feature type="transmembrane region" description="Helical" evidence="1">
    <location>
        <begin position="53"/>
        <end position="74"/>
    </location>
</feature>
<reference evidence="2 3" key="1">
    <citation type="submission" date="2018-07" db="EMBL/GenBank/DDBJ databases">
        <title>Genomic Encyclopedia of Type Strains, Phase III (KMG-III): the genomes of soil and plant-associated and newly described type strains.</title>
        <authorList>
            <person name="Whitman W."/>
        </authorList>
    </citation>
    <scope>NUCLEOTIDE SEQUENCE [LARGE SCALE GENOMIC DNA]</scope>
    <source>
        <strain evidence="2 3">CECT 8575</strain>
    </source>
</reference>
<dbReference type="EMBL" id="QPJC01000003">
    <property type="protein sequence ID" value="RCW45098.1"/>
    <property type="molecule type" value="Genomic_DNA"/>
</dbReference>
<dbReference type="Proteomes" id="UP000253495">
    <property type="component" value="Unassembled WGS sequence"/>
</dbReference>
<protein>
    <submittedName>
        <fullName evidence="2">Uncharacterized protein</fullName>
    </submittedName>
</protein>
<organism evidence="2 3">
    <name type="scientific">Halopolyspora algeriensis</name>
    <dbReference type="NCBI Taxonomy" id="1500506"/>
    <lineage>
        <taxon>Bacteria</taxon>
        <taxon>Bacillati</taxon>
        <taxon>Actinomycetota</taxon>
        <taxon>Actinomycetes</taxon>
        <taxon>Actinomycetes incertae sedis</taxon>
        <taxon>Halopolyspora</taxon>
    </lineage>
</organism>
<keyword evidence="1" id="KW-0812">Transmembrane</keyword>
<keyword evidence="1" id="KW-0472">Membrane</keyword>
<evidence type="ECO:0000313" key="2">
    <source>
        <dbReference type="EMBL" id="RCW45098.1"/>
    </source>
</evidence>
<keyword evidence="3" id="KW-1185">Reference proteome</keyword>
<comment type="caution">
    <text evidence="2">The sequence shown here is derived from an EMBL/GenBank/DDBJ whole genome shotgun (WGS) entry which is preliminary data.</text>
</comment>
<evidence type="ECO:0000313" key="3">
    <source>
        <dbReference type="Proteomes" id="UP000253495"/>
    </source>
</evidence>
<keyword evidence="1" id="KW-1133">Transmembrane helix</keyword>
<dbReference type="RefSeq" id="WP_114452235.1">
    <property type="nucleotide sequence ID" value="NZ_QPJC01000003.1"/>
</dbReference>
<accession>A0A368VWI5</accession>
<proteinExistence type="predicted"/>
<evidence type="ECO:0000256" key="1">
    <source>
        <dbReference type="SAM" id="Phobius"/>
    </source>
</evidence>